<dbReference type="EMBL" id="JASJOT010000008">
    <property type="protein sequence ID" value="MDJ1494183.1"/>
    <property type="molecule type" value="Genomic_DNA"/>
</dbReference>
<dbReference type="RefSeq" id="WP_313997124.1">
    <property type="nucleotide sequence ID" value="NZ_JASJOT010000008.1"/>
</dbReference>
<accession>A0ABT7CKC2</accession>
<comment type="caution">
    <text evidence="1">The sequence shown here is derived from an EMBL/GenBank/DDBJ whole genome shotgun (WGS) entry which is preliminary data.</text>
</comment>
<organism evidence="1 2">
    <name type="scientific">Xanthocytophaga flava</name>
    <dbReference type="NCBI Taxonomy" id="3048013"/>
    <lineage>
        <taxon>Bacteria</taxon>
        <taxon>Pseudomonadati</taxon>
        <taxon>Bacteroidota</taxon>
        <taxon>Cytophagia</taxon>
        <taxon>Cytophagales</taxon>
        <taxon>Rhodocytophagaceae</taxon>
        <taxon>Xanthocytophaga</taxon>
    </lineage>
</organism>
<keyword evidence="2" id="KW-1185">Reference proteome</keyword>
<dbReference type="Proteomes" id="UP001228581">
    <property type="component" value="Unassembled WGS sequence"/>
</dbReference>
<sequence length="80" mass="9094">MPDFSKFDGSAQGDYLSVVKHLETGKWQGVYFMSKPLWTGKQNFVAMWSTSQTYDTQEQAQAAIETLFPAMPKIKEVQNV</sequence>
<gene>
    <name evidence="1" type="ORF">QNI19_14665</name>
</gene>
<evidence type="ECO:0000313" key="1">
    <source>
        <dbReference type="EMBL" id="MDJ1494183.1"/>
    </source>
</evidence>
<name>A0ABT7CKC2_9BACT</name>
<protein>
    <submittedName>
        <fullName evidence="1">Uncharacterized protein</fullName>
    </submittedName>
</protein>
<proteinExistence type="predicted"/>
<evidence type="ECO:0000313" key="2">
    <source>
        <dbReference type="Proteomes" id="UP001228581"/>
    </source>
</evidence>
<reference evidence="1 2" key="1">
    <citation type="submission" date="2023-05" db="EMBL/GenBank/DDBJ databases">
        <authorList>
            <person name="Zhang X."/>
        </authorList>
    </citation>
    <scope>NUCLEOTIDE SEQUENCE [LARGE SCALE GENOMIC DNA]</scope>
    <source>
        <strain evidence="1 2">DM2B3-1</strain>
    </source>
</reference>